<protein>
    <submittedName>
        <fullName evidence="1">Uncharacterized protein</fullName>
    </submittedName>
</protein>
<reference evidence="1" key="2">
    <citation type="submission" date="2023-05" db="EMBL/GenBank/DDBJ databases">
        <authorList>
            <consortium name="Lawrence Berkeley National Laboratory"/>
            <person name="Steindorff A."/>
            <person name="Hensen N."/>
            <person name="Bonometti L."/>
            <person name="Westerberg I."/>
            <person name="Brannstrom I.O."/>
            <person name="Guillou S."/>
            <person name="Cros-Aarteil S."/>
            <person name="Calhoun S."/>
            <person name="Haridas S."/>
            <person name="Kuo A."/>
            <person name="Mondo S."/>
            <person name="Pangilinan J."/>
            <person name="Riley R."/>
            <person name="Labutti K."/>
            <person name="Andreopoulos B."/>
            <person name="Lipzen A."/>
            <person name="Chen C."/>
            <person name="Yanf M."/>
            <person name="Daum C."/>
            <person name="Ng V."/>
            <person name="Clum A."/>
            <person name="Ohm R."/>
            <person name="Martin F."/>
            <person name="Silar P."/>
            <person name="Natvig D."/>
            <person name="Lalanne C."/>
            <person name="Gautier V."/>
            <person name="Ament-Velasquez S.L."/>
            <person name="Kruys A."/>
            <person name="Hutchinson M.I."/>
            <person name="Powell A.J."/>
            <person name="Barry K."/>
            <person name="Miller A.N."/>
            <person name="Grigoriev I.V."/>
            <person name="Debuchy R."/>
            <person name="Gladieux P."/>
            <person name="Thoren M.H."/>
            <person name="Johannesson H."/>
        </authorList>
    </citation>
    <scope>NUCLEOTIDE SEQUENCE</scope>
    <source>
        <strain evidence="1">CBS 103.79</strain>
    </source>
</reference>
<evidence type="ECO:0000313" key="2">
    <source>
        <dbReference type="Proteomes" id="UP001303889"/>
    </source>
</evidence>
<comment type="caution">
    <text evidence="1">The sequence shown here is derived from an EMBL/GenBank/DDBJ whole genome shotgun (WGS) entry which is preliminary data.</text>
</comment>
<dbReference type="InterPro" id="IPR012334">
    <property type="entry name" value="Pectin_lyas_fold"/>
</dbReference>
<dbReference type="AlphaFoldDB" id="A0AAN6RPT8"/>
<gene>
    <name evidence="1" type="ORF">C8A05DRAFT_38063</name>
</gene>
<proteinExistence type="predicted"/>
<organism evidence="1 2">
    <name type="scientific">Staphylotrichum tortipilum</name>
    <dbReference type="NCBI Taxonomy" id="2831512"/>
    <lineage>
        <taxon>Eukaryota</taxon>
        <taxon>Fungi</taxon>
        <taxon>Dikarya</taxon>
        <taxon>Ascomycota</taxon>
        <taxon>Pezizomycotina</taxon>
        <taxon>Sordariomycetes</taxon>
        <taxon>Sordariomycetidae</taxon>
        <taxon>Sordariales</taxon>
        <taxon>Chaetomiaceae</taxon>
        <taxon>Staphylotrichum</taxon>
    </lineage>
</organism>
<accession>A0AAN6RPT8</accession>
<dbReference type="Proteomes" id="UP001303889">
    <property type="component" value="Unassembled WGS sequence"/>
</dbReference>
<dbReference type="Gene3D" id="2.160.20.10">
    <property type="entry name" value="Single-stranded right-handed beta-helix, Pectin lyase-like"/>
    <property type="match status" value="1"/>
</dbReference>
<evidence type="ECO:0000313" key="1">
    <source>
        <dbReference type="EMBL" id="KAK3898354.1"/>
    </source>
</evidence>
<name>A0AAN6RPT8_9PEZI</name>
<keyword evidence="2" id="KW-1185">Reference proteome</keyword>
<sequence length="81" mass="8670">MSTQLVASGAYFEEASNPKVLVQVGLVGSVGSVEMQGFLFTTRGPTAGLILVEWNIRAASPGSTSGYFESMWLWGADHMIE</sequence>
<dbReference type="EMBL" id="MU855951">
    <property type="protein sequence ID" value="KAK3898354.1"/>
    <property type="molecule type" value="Genomic_DNA"/>
</dbReference>
<reference evidence="1" key="1">
    <citation type="journal article" date="2023" name="Mol. Phylogenet. Evol.">
        <title>Genome-scale phylogeny and comparative genomics of the fungal order Sordariales.</title>
        <authorList>
            <person name="Hensen N."/>
            <person name="Bonometti L."/>
            <person name="Westerberg I."/>
            <person name="Brannstrom I.O."/>
            <person name="Guillou S."/>
            <person name="Cros-Aarteil S."/>
            <person name="Calhoun S."/>
            <person name="Haridas S."/>
            <person name="Kuo A."/>
            <person name="Mondo S."/>
            <person name="Pangilinan J."/>
            <person name="Riley R."/>
            <person name="LaButti K."/>
            <person name="Andreopoulos B."/>
            <person name="Lipzen A."/>
            <person name="Chen C."/>
            <person name="Yan M."/>
            <person name="Daum C."/>
            <person name="Ng V."/>
            <person name="Clum A."/>
            <person name="Steindorff A."/>
            <person name="Ohm R.A."/>
            <person name="Martin F."/>
            <person name="Silar P."/>
            <person name="Natvig D.O."/>
            <person name="Lalanne C."/>
            <person name="Gautier V."/>
            <person name="Ament-Velasquez S.L."/>
            <person name="Kruys A."/>
            <person name="Hutchinson M.I."/>
            <person name="Powell A.J."/>
            <person name="Barry K."/>
            <person name="Miller A.N."/>
            <person name="Grigoriev I.V."/>
            <person name="Debuchy R."/>
            <person name="Gladieux P."/>
            <person name="Hiltunen Thoren M."/>
            <person name="Johannesson H."/>
        </authorList>
    </citation>
    <scope>NUCLEOTIDE SEQUENCE</scope>
    <source>
        <strain evidence="1">CBS 103.79</strain>
    </source>
</reference>